<dbReference type="EMBL" id="BMGY01000033">
    <property type="protein sequence ID" value="GGH88537.1"/>
    <property type="molecule type" value="Genomic_DNA"/>
</dbReference>
<proteinExistence type="predicted"/>
<reference evidence="2" key="1">
    <citation type="journal article" date="2019" name="Int. J. Syst. Evol. Microbiol.">
        <title>The Global Catalogue of Microorganisms (GCM) 10K type strain sequencing project: providing services to taxonomists for standard genome sequencing and annotation.</title>
        <authorList>
            <consortium name="The Broad Institute Genomics Platform"/>
            <consortium name="The Broad Institute Genome Sequencing Center for Infectious Disease"/>
            <person name="Wu L."/>
            <person name="Ma J."/>
        </authorList>
    </citation>
    <scope>NUCLEOTIDE SEQUENCE [LARGE SCALE GENOMIC DNA]</scope>
    <source>
        <strain evidence="2">CGMCC 1.14966</strain>
    </source>
</reference>
<dbReference type="RefSeq" id="WP_188562913.1">
    <property type="nucleotide sequence ID" value="NZ_BMGY01000033.1"/>
</dbReference>
<comment type="caution">
    <text evidence="1">The sequence shown here is derived from an EMBL/GenBank/DDBJ whole genome shotgun (WGS) entry which is preliminary data.</text>
</comment>
<sequence>MPTDVRALFERETREVLTEPYGKPPGFLVLQTRRVTARAGLGYALVSGLTMGGLNLFGFPWAKYQYVVDVQLEVRNLRRELVGTYRGQGQARACRRLLQLDESRPARPGAVPAVRPAGVRPADAPAAGRCASAPSRAAALRANGSTVGYGASFVFGTNVTQQLGRAWSRLSAPSSSS</sequence>
<evidence type="ECO:0000313" key="2">
    <source>
        <dbReference type="Proteomes" id="UP000637774"/>
    </source>
</evidence>
<evidence type="ECO:0000313" key="1">
    <source>
        <dbReference type="EMBL" id="GGH88537.1"/>
    </source>
</evidence>
<keyword evidence="2" id="KW-1185">Reference proteome</keyword>
<accession>A0ABQ2ACF3</accession>
<organism evidence="1 2">
    <name type="scientific">Hymenobacter frigidus</name>
    <dbReference type="NCBI Taxonomy" id="1524095"/>
    <lineage>
        <taxon>Bacteria</taxon>
        <taxon>Pseudomonadati</taxon>
        <taxon>Bacteroidota</taxon>
        <taxon>Cytophagia</taxon>
        <taxon>Cytophagales</taxon>
        <taxon>Hymenobacteraceae</taxon>
        <taxon>Hymenobacter</taxon>
    </lineage>
</organism>
<dbReference type="Proteomes" id="UP000637774">
    <property type="component" value="Unassembled WGS sequence"/>
</dbReference>
<gene>
    <name evidence="1" type="ORF">GCM10011495_30030</name>
</gene>
<protein>
    <submittedName>
        <fullName evidence="1">Uncharacterized protein</fullName>
    </submittedName>
</protein>
<name>A0ABQ2ACF3_9BACT</name>